<dbReference type="EMBL" id="SVCA01000002">
    <property type="protein sequence ID" value="MBE6084680.1"/>
    <property type="molecule type" value="Genomic_DNA"/>
</dbReference>
<dbReference type="PANTHER" id="PTHR11014:SF63">
    <property type="entry name" value="METALLOPEPTIDASE, PUTATIVE (AFU_ORTHOLOGUE AFUA_6G09600)-RELATED"/>
    <property type="match status" value="1"/>
</dbReference>
<evidence type="ECO:0000313" key="4">
    <source>
        <dbReference type="Proteomes" id="UP000772151"/>
    </source>
</evidence>
<evidence type="ECO:0000259" key="2">
    <source>
        <dbReference type="Pfam" id="PF07687"/>
    </source>
</evidence>
<organism evidence="3 4">
    <name type="scientific">Selenomonas ruminantium</name>
    <dbReference type="NCBI Taxonomy" id="971"/>
    <lineage>
        <taxon>Bacteria</taxon>
        <taxon>Bacillati</taxon>
        <taxon>Bacillota</taxon>
        <taxon>Negativicutes</taxon>
        <taxon>Selenomonadales</taxon>
        <taxon>Selenomonadaceae</taxon>
        <taxon>Selenomonas</taxon>
    </lineage>
</organism>
<evidence type="ECO:0000256" key="1">
    <source>
        <dbReference type="PIRSR" id="PIRSR005962-1"/>
    </source>
</evidence>
<feature type="domain" description="Peptidase M20 dimerisation" evidence="2">
    <location>
        <begin position="182"/>
        <end position="277"/>
    </location>
</feature>
<dbReference type="SUPFAM" id="SSF55031">
    <property type="entry name" value="Bacterial exopeptidase dimerisation domain"/>
    <property type="match status" value="1"/>
</dbReference>
<feature type="binding site" evidence="1">
    <location>
        <position position="98"/>
    </location>
    <ligand>
        <name>Mn(2+)</name>
        <dbReference type="ChEBI" id="CHEBI:29035"/>
        <label>2</label>
    </ligand>
</feature>
<dbReference type="Gene3D" id="3.30.70.360">
    <property type="match status" value="1"/>
</dbReference>
<reference evidence="3" key="1">
    <citation type="submission" date="2019-04" db="EMBL/GenBank/DDBJ databases">
        <title>Evolution of Biomass-Degrading Anaerobic Consortia Revealed by Metagenomics.</title>
        <authorList>
            <person name="Peng X."/>
        </authorList>
    </citation>
    <scope>NUCLEOTIDE SEQUENCE</scope>
    <source>
        <strain evidence="3">SIG242</strain>
    </source>
</reference>
<dbReference type="SUPFAM" id="SSF53187">
    <property type="entry name" value="Zn-dependent exopeptidases"/>
    <property type="match status" value="1"/>
</dbReference>
<dbReference type="Pfam" id="PF07687">
    <property type="entry name" value="M20_dimer"/>
    <property type="match status" value="1"/>
</dbReference>
<keyword evidence="1" id="KW-0464">Manganese</keyword>
<dbReference type="GO" id="GO:0046872">
    <property type="term" value="F:metal ion binding"/>
    <property type="evidence" value="ECO:0007669"/>
    <property type="project" value="UniProtKB-KW"/>
</dbReference>
<dbReference type="NCBIfam" id="TIGR01891">
    <property type="entry name" value="amidohydrolases"/>
    <property type="match status" value="1"/>
</dbReference>
<keyword evidence="1" id="KW-0479">Metal-binding</keyword>
<comment type="caution">
    <text evidence="3">The sequence shown here is derived from an EMBL/GenBank/DDBJ whole genome shotgun (WGS) entry which is preliminary data.</text>
</comment>
<dbReference type="Proteomes" id="UP000772151">
    <property type="component" value="Unassembled WGS sequence"/>
</dbReference>
<dbReference type="InterPro" id="IPR011650">
    <property type="entry name" value="Peptidase_M20_dimer"/>
</dbReference>
<dbReference type="InterPro" id="IPR002933">
    <property type="entry name" value="Peptidase_M20"/>
</dbReference>
<name>A0A927WHP8_SELRU</name>
<feature type="binding site" evidence="1">
    <location>
        <position position="134"/>
    </location>
    <ligand>
        <name>Mn(2+)</name>
        <dbReference type="ChEBI" id="CHEBI:29035"/>
        <label>2</label>
    </ligand>
</feature>
<dbReference type="Pfam" id="PF01546">
    <property type="entry name" value="Peptidase_M20"/>
    <property type="match status" value="1"/>
</dbReference>
<feature type="binding site" evidence="1">
    <location>
        <position position="360"/>
    </location>
    <ligand>
        <name>Mn(2+)</name>
        <dbReference type="ChEBI" id="CHEBI:29035"/>
        <label>2</label>
    </ligand>
</feature>
<dbReference type="PIRSF" id="PIRSF005962">
    <property type="entry name" value="Pept_M20D_amidohydro"/>
    <property type="match status" value="1"/>
</dbReference>
<dbReference type="InterPro" id="IPR036264">
    <property type="entry name" value="Bact_exopeptidase_dim_dom"/>
</dbReference>
<proteinExistence type="predicted"/>
<evidence type="ECO:0000313" key="3">
    <source>
        <dbReference type="EMBL" id="MBE6084680.1"/>
    </source>
</evidence>
<dbReference type="AlphaFoldDB" id="A0A927WHP8"/>
<sequence>MDMQHCDTEFARESRRYLHQHPELSGQEYNTANFIREKLTEFGIAYQNVGETGTFAWIKGRQDNGRKILLRADIDALPIAEQTNLSYKSVNPGVMHACGHDIHAAALLAAAKKLAEVQASFSGTVLLAFQQAEEFGHGAQYFQEQGLLTGYDRAFGVHIAPDVPVGTIVLSRKADAASCDFFRITLTGQKAHTSKPHLGRDALQAGAVLVGEIAKLPSRLLPASEPVNIGIGTFKAGNSYNIIADSAVIEGSFRAFSEDSRQQLKEKISELADSTALGYGVQVYCEYECFAKALINDETARQEVADVAASLWGQDKVKISEQPLFGFAADDFSEYLQVSPGAYAHVGVYREGSASARVLHNEKLAPAEEAVDIAADLHINYALAYLGRDGYAQVGPGQAEGIY</sequence>
<feature type="binding site" evidence="1">
    <location>
        <position position="100"/>
    </location>
    <ligand>
        <name>Mn(2+)</name>
        <dbReference type="ChEBI" id="CHEBI:29035"/>
        <label>2</label>
    </ligand>
</feature>
<dbReference type="PANTHER" id="PTHR11014">
    <property type="entry name" value="PEPTIDASE M20 FAMILY MEMBER"/>
    <property type="match status" value="1"/>
</dbReference>
<dbReference type="GO" id="GO:0016787">
    <property type="term" value="F:hydrolase activity"/>
    <property type="evidence" value="ECO:0007669"/>
    <property type="project" value="InterPro"/>
</dbReference>
<protein>
    <submittedName>
        <fullName evidence="3">Amidohydrolase</fullName>
    </submittedName>
</protein>
<feature type="binding site" evidence="1">
    <location>
        <position position="158"/>
    </location>
    <ligand>
        <name>Mn(2+)</name>
        <dbReference type="ChEBI" id="CHEBI:29035"/>
        <label>2</label>
    </ligand>
</feature>
<gene>
    <name evidence="3" type="ORF">E7203_04320</name>
</gene>
<dbReference type="Gene3D" id="3.40.630.10">
    <property type="entry name" value="Zn peptidases"/>
    <property type="match status" value="1"/>
</dbReference>
<comment type="cofactor">
    <cofactor evidence="1">
        <name>Mn(2+)</name>
        <dbReference type="ChEBI" id="CHEBI:29035"/>
    </cofactor>
    <text evidence="1">The Mn(2+) ion enhances activity.</text>
</comment>
<dbReference type="InterPro" id="IPR017439">
    <property type="entry name" value="Amidohydrolase"/>
</dbReference>
<accession>A0A927WHP8</accession>